<comment type="subcellular location">
    <subcellularLocation>
        <location evidence="1">Membrane</location>
        <topology evidence="1">Multi-pass membrane protein</topology>
    </subcellularLocation>
</comment>
<dbReference type="Proteomes" id="UP001164733">
    <property type="component" value="Chromosome"/>
</dbReference>
<feature type="domain" description="Mechanosensitive ion channel transmembrane helices 2/3" evidence="6">
    <location>
        <begin position="153"/>
        <end position="193"/>
    </location>
</feature>
<dbReference type="GO" id="GO:0055085">
    <property type="term" value="P:transmembrane transport"/>
    <property type="evidence" value="ECO:0007669"/>
    <property type="project" value="InterPro"/>
</dbReference>
<feature type="domain" description="Mechanosensitive ion channel MscS" evidence="4">
    <location>
        <begin position="196"/>
        <end position="261"/>
    </location>
</feature>
<evidence type="ECO:0000259" key="4">
    <source>
        <dbReference type="Pfam" id="PF00924"/>
    </source>
</evidence>
<dbReference type="InterPro" id="IPR049278">
    <property type="entry name" value="MS_channel_C"/>
</dbReference>
<dbReference type="Pfam" id="PF00924">
    <property type="entry name" value="MS_channel_2nd"/>
    <property type="match status" value="1"/>
</dbReference>
<dbReference type="RefSeq" id="WP_216127852.1">
    <property type="nucleotide sequence ID" value="NZ_CP086239.1"/>
</dbReference>
<dbReference type="PANTHER" id="PTHR43634">
    <property type="entry name" value="OW CONDUCTANCE MECHANOSENSITIVE CHANNEL"/>
    <property type="match status" value="1"/>
</dbReference>
<comment type="similarity">
    <text evidence="2">Belongs to the MscS (TC 1.A.23) family.</text>
</comment>
<feature type="transmembrane region" description="Helical" evidence="3">
    <location>
        <begin position="103"/>
        <end position="124"/>
    </location>
</feature>
<dbReference type="AlphaFoldDB" id="A0AA47EGK8"/>
<evidence type="ECO:0000256" key="1">
    <source>
        <dbReference type="ARBA" id="ARBA00004141"/>
    </source>
</evidence>
<keyword evidence="3" id="KW-1133">Transmembrane helix</keyword>
<keyword evidence="3" id="KW-0472">Membrane</keyword>
<proteinExistence type="inferred from homology"/>
<feature type="transmembrane region" description="Helical" evidence="3">
    <location>
        <begin position="77"/>
        <end position="97"/>
    </location>
</feature>
<evidence type="ECO:0000313" key="8">
    <source>
        <dbReference type="Proteomes" id="UP001164733"/>
    </source>
</evidence>
<feature type="transmembrane region" description="Helical" evidence="3">
    <location>
        <begin position="145"/>
        <end position="166"/>
    </location>
</feature>
<gene>
    <name evidence="7" type="ORF">LL038_19090</name>
</gene>
<feature type="transmembrane region" description="Helical" evidence="3">
    <location>
        <begin position="172"/>
        <end position="192"/>
    </location>
</feature>
<dbReference type="Pfam" id="PF21082">
    <property type="entry name" value="MS_channel_3rd"/>
    <property type="match status" value="1"/>
</dbReference>
<evidence type="ECO:0000256" key="3">
    <source>
        <dbReference type="SAM" id="Phobius"/>
    </source>
</evidence>
<sequence>MYKSIVDFFAKDGIQQAFNNLTYDRYKYVGMAIGVFVLFLLLKKIFAKYVFKIILKLVNKTKFNADTKIVAAFERPLINFFEVLGIYFAFDILTLALPIKVAFINRVFSSAIIILISWGLYNLTGESSLLFERMHKAYDVKVDKILFPFISKTLRLILIALAITIIAEKWGYNLQGFIAGLGLGGLAFALAAKDAAANIIAGMSIILDKPFTIGDWVKSDVLEGSIENISFRTTKIRTIDEALIIVPNSKLTNEAVINFSRRGKRRVSFSLELNYITSRQKLETCVSRVRSMLENHPQVNKEGILVRFDKLSAASLDILICYFADTPDFDECFRVKEDINFEIADILQQEEISMSFPRNGIYMNGFPDEGKKDYMKSLDMIQNKDISTENTNESNDK</sequence>
<evidence type="ECO:0000256" key="2">
    <source>
        <dbReference type="ARBA" id="ARBA00008017"/>
    </source>
</evidence>
<dbReference type="EMBL" id="CP086239">
    <property type="protein sequence ID" value="WAG59685.1"/>
    <property type="molecule type" value="Genomic_DNA"/>
</dbReference>
<dbReference type="InterPro" id="IPR045042">
    <property type="entry name" value="YnaI-like"/>
</dbReference>
<reference evidence="7" key="1">
    <citation type="submission" date="2021-11" db="EMBL/GenBank/DDBJ databases">
        <title>Clostridia strains as spoilage organisms.</title>
        <authorList>
            <person name="Wambui J."/>
            <person name="Stevens M.J.A."/>
            <person name="Stephan R."/>
        </authorList>
    </citation>
    <scope>NUCLEOTIDE SEQUENCE</scope>
    <source>
        <strain evidence="7">CF009</strain>
    </source>
</reference>
<keyword evidence="3" id="KW-0812">Transmembrane</keyword>
<feature type="transmembrane region" description="Helical" evidence="3">
    <location>
        <begin position="28"/>
        <end position="46"/>
    </location>
</feature>
<evidence type="ECO:0000313" key="7">
    <source>
        <dbReference type="EMBL" id="WAG59685.1"/>
    </source>
</evidence>
<dbReference type="PANTHER" id="PTHR43634:SF2">
    <property type="entry name" value="LOW CONDUCTANCE MECHANOSENSITIVE CHANNEL YNAI"/>
    <property type="match status" value="1"/>
</dbReference>
<protein>
    <submittedName>
        <fullName evidence="7">Mechanosensitive ion channel family protein</fullName>
    </submittedName>
</protein>
<evidence type="ECO:0000259" key="6">
    <source>
        <dbReference type="Pfam" id="PF21088"/>
    </source>
</evidence>
<dbReference type="GO" id="GO:0016020">
    <property type="term" value="C:membrane"/>
    <property type="evidence" value="ECO:0007669"/>
    <property type="project" value="UniProtKB-SubCell"/>
</dbReference>
<accession>A0AA47EGK8</accession>
<name>A0AA47EGK8_9CLOT</name>
<feature type="domain" description="Mechanosensitive ion channel MscS C-terminal" evidence="5">
    <location>
        <begin position="267"/>
        <end position="354"/>
    </location>
</feature>
<dbReference type="Pfam" id="PF21088">
    <property type="entry name" value="MS_channel_1st"/>
    <property type="match status" value="1"/>
</dbReference>
<dbReference type="InterPro" id="IPR049142">
    <property type="entry name" value="MS_channel_1st"/>
</dbReference>
<dbReference type="InterPro" id="IPR006685">
    <property type="entry name" value="MscS_channel_2nd"/>
</dbReference>
<evidence type="ECO:0000259" key="5">
    <source>
        <dbReference type="Pfam" id="PF21082"/>
    </source>
</evidence>
<organism evidence="7 8">
    <name type="scientific">Clostridium estertheticum</name>
    <dbReference type="NCBI Taxonomy" id="238834"/>
    <lineage>
        <taxon>Bacteria</taxon>
        <taxon>Bacillati</taxon>
        <taxon>Bacillota</taxon>
        <taxon>Clostridia</taxon>
        <taxon>Eubacteriales</taxon>
        <taxon>Clostridiaceae</taxon>
        <taxon>Clostridium</taxon>
    </lineage>
</organism>